<dbReference type="AlphaFoldDB" id="A0A227KGR4"/>
<dbReference type="InterPro" id="IPR039420">
    <property type="entry name" value="WalR-like"/>
</dbReference>
<dbReference type="GO" id="GO:0003677">
    <property type="term" value="F:DNA binding"/>
    <property type="evidence" value="ECO:0007669"/>
    <property type="project" value="UniProtKB-KW"/>
</dbReference>
<dbReference type="InterPro" id="IPR016032">
    <property type="entry name" value="Sig_transdc_resp-reg_C-effctor"/>
</dbReference>
<feature type="domain" description="HTH luxR-type" evidence="5">
    <location>
        <begin position="159"/>
        <end position="224"/>
    </location>
</feature>
<dbReference type="SMART" id="SM00421">
    <property type="entry name" value="HTH_LUXR"/>
    <property type="match status" value="1"/>
</dbReference>
<evidence type="ECO:0000256" key="1">
    <source>
        <dbReference type="ARBA" id="ARBA00023015"/>
    </source>
</evidence>
<dbReference type="Pfam" id="PF00072">
    <property type="entry name" value="Response_reg"/>
    <property type="match status" value="1"/>
</dbReference>
<reference evidence="8" key="1">
    <citation type="submission" date="2017-05" db="EMBL/GenBank/DDBJ databases">
        <title>Improved OligoMM genomes.</title>
        <authorList>
            <person name="Garzetti D."/>
        </authorList>
    </citation>
    <scope>NUCLEOTIDE SEQUENCE [LARGE SCALE GENOMIC DNA]</scope>
    <source>
        <strain evidence="8">YL45</strain>
    </source>
</reference>
<dbReference type="PANTHER" id="PTHR43214:SF41">
    <property type="entry name" value="NITRATE_NITRITE RESPONSE REGULATOR PROTEIN NARP"/>
    <property type="match status" value="1"/>
</dbReference>
<dbReference type="CDD" id="cd06170">
    <property type="entry name" value="LuxR_C_like"/>
    <property type="match status" value="1"/>
</dbReference>
<name>A0A227KGR4_9BURK</name>
<dbReference type="PROSITE" id="PS50043">
    <property type="entry name" value="HTH_LUXR_2"/>
    <property type="match status" value="1"/>
</dbReference>
<gene>
    <name evidence="7" type="ORF">ADH67_09440</name>
</gene>
<evidence type="ECO:0000256" key="3">
    <source>
        <dbReference type="ARBA" id="ARBA00023163"/>
    </source>
</evidence>
<dbReference type="InterPro" id="IPR011006">
    <property type="entry name" value="CheY-like_superfamily"/>
</dbReference>
<evidence type="ECO:0000256" key="2">
    <source>
        <dbReference type="ARBA" id="ARBA00023125"/>
    </source>
</evidence>
<dbReference type="SUPFAM" id="SSF52172">
    <property type="entry name" value="CheY-like"/>
    <property type="match status" value="1"/>
</dbReference>
<accession>A0A227KGR4</accession>
<dbReference type="GO" id="GO:0000160">
    <property type="term" value="P:phosphorelay signal transduction system"/>
    <property type="evidence" value="ECO:0007669"/>
    <property type="project" value="InterPro"/>
</dbReference>
<dbReference type="GO" id="GO:0006355">
    <property type="term" value="P:regulation of DNA-templated transcription"/>
    <property type="evidence" value="ECO:0007669"/>
    <property type="project" value="InterPro"/>
</dbReference>
<evidence type="ECO:0000259" key="6">
    <source>
        <dbReference type="PROSITE" id="PS50110"/>
    </source>
</evidence>
<sequence length="228" mass="24504">MLNQEISVLIAESDLETQRLYRQRLIHDPTIKLVGICSSMSSANLLLSQTSCDLLITEIDLPDGNGADLISLALTDYGVRNCVVISAKNTASDIKAAIDNGATGYILKGEPEAIDIAACVRVVASGGSPISPPVARVVLDSIQAKKGRDNRKKDGARVVASPNNPLSPRESQILELLAKGMSFSEISKTLQISCHTVTAHIKKIYRKLQVHSRGEAVYEASQLGILEK</sequence>
<evidence type="ECO:0000256" key="4">
    <source>
        <dbReference type="PROSITE-ProRule" id="PRU00169"/>
    </source>
</evidence>
<dbReference type="Pfam" id="PF00196">
    <property type="entry name" value="GerE"/>
    <property type="match status" value="1"/>
</dbReference>
<keyword evidence="2 7" id="KW-0238">DNA-binding</keyword>
<dbReference type="GeneID" id="78362041"/>
<protein>
    <submittedName>
        <fullName evidence="7">DNA-binding response regulator</fullName>
    </submittedName>
</protein>
<dbReference type="Proteomes" id="UP000214610">
    <property type="component" value="Unassembled WGS sequence"/>
</dbReference>
<organism evidence="7 8">
    <name type="scientific">Turicimonas muris</name>
    <dbReference type="NCBI Taxonomy" id="1796652"/>
    <lineage>
        <taxon>Bacteria</taxon>
        <taxon>Pseudomonadati</taxon>
        <taxon>Pseudomonadota</taxon>
        <taxon>Betaproteobacteria</taxon>
        <taxon>Burkholderiales</taxon>
        <taxon>Sutterellaceae</taxon>
        <taxon>Turicimonas</taxon>
    </lineage>
</organism>
<dbReference type="InterPro" id="IPR000792">
    <property type="entry name" value="Tscrpt_reg_LuxR_C"/>
</dbReference>
<comment type="caution">
    <text evidence="7">The sequence shown here is derived from an EMBL/GenBank/DDBJ whole genome shotgun (WGS) entry which is preliminary data.</text>
</comment>
<dbReference type="EMBL" id="NHMP01000006">
    <property type="protein sequence ID" value="OXE45949.1"/>
    <property type="molecule type" value="Genomic_DNA"/>
</dbReference>
<feature type="domain" description="Response regulatory" evidence="6">
    <location>
        <begin position="7"/>
        <end position="123"/>
    </location>
</feature>
<keyword evidence="3" id="KW-0804">Transcription</keyword>
<evidence type="ECO:0000259" key="5">
    <source>
        <dbReference type="PROSITE" id="PS50043"/>
    </source>
</evidence>
<dbReference type="Gene3D" id="3.40.50.2300">
    <property type="match status" value="1"/>
</dbReference>
<evidence type="ECO:0000313" key="7">
    <source>
        <dbReference type="EMBL" id="OXE45949.1"/>
    </source>
</evidence>
<dbReference type="RefSeq" id="WP_066594042.1">
    <property type="nucleotide sequence ID" value="NZ_CAJTBZ010000036.1"/>
</dbReference>
<dbReference type="PANTHER" id="PTHR43214">
    <property type="entry name" value="TWO-COMPONENT RESPONSE REGULATOR"/>
    <property type="match status" value="1"/>
</dbReference>
<evidence type="ECO:0000313" key="8">
    <source>
        <dbReference type="Proteomes" id="UP000214610"/>
    </source>
</evidence>
<comment type="caution">
    <text evidence="4">Lacks conserved residue(s) required for the propagation of feature annotation.</text>
</comment>
<dbReference type="InterPro" id="IPR001789">
    <property type="entry name" value="Sig_transdc_resp-reg_receiver"/>
</dbReference>
<dbReference type="SMART" id="SM00448">
    <property type="entry name" value="REC"/>
    <property type="match status" value="1"/>
</dbReference>
<keyword evidence="1" id="KW-0805">Transcription regulation</keyword>
<dbReference type="SUPFAM" id="SSF46894">
    <property type="entry name" value="C-terminal effector domain of the bipartite response regulators"/>
    <property type="match status" value="1"/>
</dbReference>
<proteinExistence type="predicted"/>
<keyword evidence="8" id="KW-1185">Reference proteome</keyword>
<dbReference type="PRINTS" id="PR00038">
    <property type="entry name" value="HTHLUXR"/>
</dbReference>
<dbReference type="PROSITE" id="PS50110">
    <property type="entry name" value="RESPONSE_REGULATORY"/>
    <property type="match status" value="1"/>
</dbReference>